<dbReference type="EMBL" id="CM056741">
    <property type="protein sequence ID" value="KAJ8683246.1"/>
    <property type="molecule type" value="Genomic_DNA"/>
</dbReference>
<comment type="caution">
    <text evidence="1">The sequence shown here is derived from an EMBL/GenBank/DDBJ whole genome shotgun (WGS) entry which is preliminary data.</text>
</comment>
<proteinExistence type="predicted"/>
<sequence length="512" mass="58721">MQGAGRGKSRKMAKKGAAAALQTEVNTDEEWEQVLHRTGLLLVDVYSEWSGPCTGMVSILKKVKMEMGGDSLSYAVAKSDMIKQLARFRGKSEPTWMFVRDGKMINIMFGANCPKLMSILLTELSRVQNNEPPELSMPVYEMSPYEIERKKQMEEARRIRDAEKNAILEAEAKKKYDAMMEHLTSALKMETLIILFPWVFMDEDGKLRDKKNSPAYVELVQQLLPRQFYIDQEIKRELDQDILEELQRETPYELSEDTKRLMMDDKAMILRLRAKGFVDDLDGLLIKLVYDVFDPVIPHSIDELEEGCFVQHHLPPLRELGHCGEEEGYEDDVLCLTTVWIPFNIRNRVLAFRALFTKYIETNYPRDDEDEVPVVIFKYDATKRKELSIALEQYEKEVVSFGIFERDTVPNPRRIAKSIKGYEERVQVKTGYEVFVALVKKVSNEAFLSFAGIGPYYISETQEKALEEAEQFFPRESGGAPGRASEDDGKEGEEGEGESEGDEEADEDEAEQ</sequence>
<gene>
    <name evidence="1" type="ORF">QAD02_019038</name>
</gene>
<protein>
    <submittedName>
        <fullName evidence="1">Uncharacterized protein</fullName>
    </submittedName>
</protein>
<name>A0ACC2PKB3_9HYME</name>
<evidence type="ECO:0000313" key="1">
    <source>
        <dbReference type="EMBL" id="KAJ8683246.1"/>
    </source>
</evidence>
<evidence type="ECO:0000313" key="2">
    <source>
        <dbReference type="Proteomes" id="UP001239111"/>
    </source>
</evidence>
<organism evidence="1 2">
    <name type="scientific">Eretmocerus hayati</name>
    <dbReference type="NCBI Taxonomy" id="131215"/>
    <lineage>
        <taxon>Eukaryota</taxon>
        <taxon>Metazoa</taxon>
        <taxon>Ecdysozoa</taxon>
        <taxon>Arthropoda</taxon>
        <taxon>Hexapoda</taxon>
        <taxon>Insecta</taxon>
        <taxon>Pterygota</taxon>
        <taxon>Neoptera</taxon>
        <taxon>Endopterygota</taxon>
        <taxon>Hymenoptera</taxon>
        <taxon>Apocrita</taxon>
        <taxon>Proctotrupomorpha</taxon>
        <taxon>Chalcidoidea</taxon>
        <taxon>Aphelinidae</taxon>
        <taxon>Aphelininae</taxon>
        <taxon>Eretmocerus</taxon>
    </lineage>
</organism>
<reference evidence="1" key="1">
    <citation type="submission" date="2023-04" db="EMBL/GenBank/DDBJ databases">
        <title>A chromosome-level genome assembly of the parasitoid wasp Eretmocerus hayati.</title>
        <authorList>
            <person name="Zhong Y."/>
            <person name="Liu S."/>
            <person name="Liu Y."/>
        </authorList>
    </citation>
    <scope>NUCLEOTIDE SEQUENCE</scope>
    <source>
        <strain evidence="1">ZJU_SS_LIU_2023</strain>
    </source>
</reference>
<dbReference type="Proteomes" id="UP001239111">
    <property type="component" value="Chromosome 1"/>
</dbReference>
<keyword evidence="2" id="KW-1185">Reference proteome</keyword>
<accession>A0ACC2PKB3</accession>